<keyword evidence="10" id="KW-1133">Transmembrane helix</keyword>
<keyword evidence="13" id="KW-1185">Reference proteome</keyword>
<keyword evidence="10" id="KW-0812">Transmembrane</keyword>
<keyword evidence="6" id="KW-0833">Ubl conjugation pathway</keyword>
<dbReference type="SUPFAM" id="SSF57850">
    <property type="entry name" value="RING/U-box"/>
    <property type="match status" value="1"/>
</dbReference>
<dbReference type="GO" id="GO:0016567">
    <property type="term" value="P:protein ubiquitination"/>
    <property type="evidence" value="ECO:0007669"/>
    <property type="project" value="TreeGrafter"/>
</dbReference>
<dbReference type="Pfam" id="PF13639">
    <property type="entry name" value="zf-RING_2"/>
    <property type="match status" value="1"/>
</dbReference>
<dbReference type="PANTHER" id="PTHR15710">
    <property type="entry name" value="E3 UBIQUITIN-PROTEIN LIGASE PRAJA"/>
    <property type="match status" value="1"/>
</dbReference>
<dbReference type="GO" id="GO:0005737">
    <property type="term" value="C:cytoplasm"/>
    <property type="evidence" value="ECO:0007669"/>
    <property type="project" value="TreeGrafter"/>
</dbReference>
<feature type="compositionally biased region" description="Basic and acidic residues" evidence="9">
    <location>
        <begin position="640"/>
        <end position="651"/>
    </location>
</feature>
<evidence type="ECO:0000256" key="2">
    <source>
        <dbReference type="ARBA" id="ARBA00012483"/>
    </source>
</evidence>
<protein>
    <recommendedName>
        <fullName evidence="2">RING-type E3 ubiquitin transferase</fullName>
        <ecNumber evidence="2">2.3.2.27</ecNumber>
    </recommendedName>
</protein>
<dbReference type="InterPro" id="IPR001841">
    <property type="entry name" value="Znf_RING"/>
</dbReference>
<dbReference type="FunFam" id="3.30.40.10:FF:000022">
    <property type="entry name" value="E3 ubiquitin-protein ligase RING1-like"/>
    <property type="match status" value="1"/>
</dbReference>
<sequence>MSITFKQNSANEQASANDKLQPVMPHELVKYSRLGCLCRHTTQAKDGTGNTSRASNSAPAKEREKDESGGRVAFAVGLALALALGLGASLALVLVLALAFLGEDGKWRDGGGAREGGGGEWRRDSIDQHRGLARTRLDKGQGETGRRGEGGRRRRRPRRSEDARGIGGGTEYWCYRCNRNVRPAAATEVICPHCNDGFLEESSGNGSGNPQIPEPTFPQSDVFGADVESGGNSRGGGTPLTETGTPAGFRRWNQQGGPGQRGRNFPGGNPAILQVLEAMSAVLQQMQPPNAHGGFPGGNEGGDADSGGGEGRNRMPTMENAPFNVNPMLVFQGQMQNFLGGGGNVEVFFDNGNGPPRRLPGNFGDYFLGPGLDQLIQQLAENDPNRYGAPPAAKTAVEAMPTIQITSEHLGTDAAQCAVCKDEFELGSQVRQMPCKHMYHSDCILPWLAQHNSCPVCRFEMPTDDAEYNQTRASQPSAPASTTTTAPTHGTTTPAAGGEGGATGANFTIWETPGGAYPMSRYQTDSGLEPPSDAGSSAAPSSASTTAAGATPPASAATATAAATTGGGTGRRISFHLPWFFSRTAAAPNPAPPTGPQAETSSQGGGNRGGTANNRSQAGGGGNGQSSARTDEDGDICMSEARHEARQEDLD</sequence>
<evidence type="ECO:0000256" key="4">
    <source>
        <dbReference type="ARBA" id="ARBA00022723"/>
    </source>
</evidence>
<dbReference type="PANTHER" id="PTHR15710:SF18">
    <property type="entry name" value="RING-TYPE E3 UBIQUITIN TRANSFERASE"/>
    <property type="match status" value="1"/>
</dbReference>
<feature type="compositionally biased region" description="Gly residues" evidence="9">
    <location>
        <begin position="294"/>
        <end position="310"/>
    </location>
</feature>
<keyword evidence="4" id="KW-0479">Metal-binding</keyword>
<dbReference type="Pfam" id="PF14369">
    <property type="entry name" value="Zn_ribbon_19"/>
    <property type="match status" value="1"/>
</dbReference>
<feature type="domain" description="RING-type" evidence="11">
    <location>
        <begin position="417"/>
        <end position="458"/>
    </location>
</feature>
<dbReference type="InterPro" id="IPR039525">
    <property type="entry name" value="RNF126-like_zinc-ribbon"/>
</dbReference>
<feature type="region of interest" description="Disordered" evidence="9">
    <location>
        <begin position="42"/>
        <end position="68"/>
    </location>
</feature>
<dbReference type="AlphaFoldDB" id="A0A176VL10"/>
<feature type="region of interest" description="Disordered" evidence="9">
    <location>
        <begin position="289"/>
        <end position="314"/>
    </location>
</feature>
<dbReference type="Gene3D" id="3.30.40.10">
    <property type="entry name" value="Zinc/RING finger domain, C3HC4 (zinc finger)"/>
    <property type="match status" value="1"/>
</dbReference>
<feature type="transmembrane region" description="Helical" evidence="10">
    <location>
        <begin position="72"/>
        <end position="101"/>
    </location>
</feature>
<evidence type="ECO:0000259" key="11">
    <source>
        <dbReference type="PROSITE" id="PS50089"/>
    </source>
</evidence>
<keyword evidence="5 8" id="KW-0863">Zinc-finger</keyword>
<proteinExistence type="predicted"/>
<keyword evidence="3" id="KW-0808">Transferase</keyword>
<dbReference type="InterPro" id="IPR013083">
    <property type="entry name" value="Znf_RING/FYVE/PHD"/>
</dbReference>
<evidence type="ECO:0000256" key="8">
    <source>
        <dbReference type="PROSITE-ProRule" id="PRU00175"/>
    </source>
</evidence>
<organism evidence="12 13">
    <name type="scientific">Marchantia polymorpha subsp. ruderalis</name>
    <dbReference type="NCBI Taxonomy" id="1480154"/>
    <lineage>
        <taxon>Eukaryota</taxon>
        <taxon>Viridiplantae</taxon>
        <taxon>Streptophyta</taxon>
        <taxon>Embryophyta</taxon>
        <taxon>Marchantiophyta</taxon>
        <taxon>Marchantiopsida</taxon>
        <taxon>Marchantiidae</taxon>
        <taxon>Marchantiales</taxon>
        <taxon>Marchantiaceae</taxon>
        <taxon>Marchantia</taxon>
    </lineage>
</organism>
<evidence type="ECO:0000256" key="7">
    <source>
        <dbReference type="ARBA" id="ARBA00022833"/>
    </source>
</evidence>
<keyword evidence="7" id="KW-0862">Zinc</keyword>
<feature type="region of interest" description="Disordered" evidence="9">
    <location>
        <begin position="109"/>
        <end position="163"/>
    </location>
</feature>
<evidence type="ECO:0000256" key="6">
    <source>
        <dbReference type="ARBA" id="ARBA00022786"/>
    </source>
</evidence>
<evidence type="ECO:0000313" key="12">
    <source>
        <dbReference type="EMBL" id="OAE20991.1"/>
    </source>
</evidence>
<evidence type="ECO:0000256" key="9">
    <source>
        <dbReference type="SAM" id="MobiDB-lite"/>
    </source>
</evidence>
<dbReference type="GO" id="GO:0008270">
    <property type="term" value="F:zinc ion binding"/>
    <property type="evidence" value="ECO:0007669"/>
    <property type="project" value="UniProtKB-KW"/>
</dbReference>
<dbReference type="EC" id="2.3.2.27" evidence="2"/>
<feature type="compositionally biased region" description="Polar residues" evidence="9">
    <location>
        <begin position="42"/>
        <end position="58"/>
    </location>
</feature>
<evidence type="ECO:0000313" key="13">
    <source>
        <dbReference type="Proteomes" id="UP000077202"/>
    </source>
</evidence>
<name>A0A176VL10_MARPO</name>
<feature type="compositionally biased region" description="Basic and acidic residues" evidence="9">
    <location>
        <begin position="120"/>
        <end position="151"/>
    </location>
</feature>
<feature type="region of interest" description="Disordered" evidence="9">
    <location>
        <begin position="469"/>
        <end position="570"/>
    </location>
</feature>
<evidence type="ECO:0000256" key="1">
    <source>
        <dbReference type="ARBA" id="ARBA00000900"/>
    </source>
</evidence>
<comment type="caution">
    <text evidence="12">The sequence shown here is derived from an EMBL/GenBank/DDBJ whole genome shotgun (WGS) entry which is preliminary data.</text>
</comment>
<evidence type="ECO:0000256" key="5">
    <source>
        <dbReference type="ARBA" id="ARBA00022771"/>
    </source>
</evidence>
<dbReference type="CDD" id="cd16667">
    <property type="entry name" value="RING-H2_RNF126-like"/>
    <property type="match status" value="1"/>
</dbReference>
<feature type="compositionally biased region" description="Low complexity" evidence="9">
    <location>
        <begin position="534"/>
        <end position="564"/>
    </location>
</feature>
<feature type="region of interest" description="Disordered" evidence="9">
    <location>
        <begin position="584"/>
        <end position="651"/>
    </location>
</feature>
<feature type="compositionally biased region" description="Low complexity" evidence="9">
    <location>
        <begin position="239"/>
        <end position="269"/>
    </location>
</feature>
<dbReference type="PROSITE" id="PS50089">
    <property type="entry name" value="ZF_RING_2"/>
    <property type="match status" value="1"/>
</dbReference>
<dbReference type="SMART" id="SM00184">
    <property type="entry name" value="RING"/>
    <property type="match status" value="1"/>
</dbReference>
<gene>
    <name evidence="12" type="ORF">AXG93_2024s1030</name>
</gene>
<feature type="compositionally biased region" description="Polar residues" evidence="9">
    <location>
        <begin position="1"/>
        <end position="18"/>
    </location>
</feature>
<dbReference type="GO" id="GO:0061630">
    <property type="term" value="F:ubiquitin protein ligase activity"/>
    <property type="evidence" value="ECO:0007669"/>
    <property type="project" value="UniProtKB-EC"/>
</dbReference>
<reference evidence="12" key="1">
    <citation type="submission" date="2016-03" db="EMBL/GenBank/DDBJ databases">
        <title>Mechanisms controlling the formation of the plant cell surface in tip-growing cells are functionally conserved among land plants.</title>
        <authorList>
            <person name="Honkanen S."/>
            <person name="Jones V.A."/>
            <person name="Morieri G."/>
            <person name="Champion C."/>
            <person name="Hetherington A.J."/>
            <person name="Kelly S."/>
            <person name="Saint-Marcoux D."/>
            <person name="Proust H."/>
            <person name="Prescott H."/>
            <person name="Dolan L."/>
        </authorList>
    </citation>
    <scope>NUCLEOTIDE SEQUENCE [LARGE SCALE GENOMIC DNA]</scope>
    <source>
        <tissue evidence="12">Whole gametophyte</tissue>
    </source>
</reference>
<accession>A0A176VL10</accession>
<dbReference type="EMBL" id="LVLJ01003555">
    <property type="protein sequence ID" value="OAE20991.1"/>
    <property type="molecule type" value="Genomic_DNA"/>
</dbReference>
<keyword evidence="10" id="KW-0472">Membrane</keyword>
<feature type="region of interest" description="Disordered" evidence="9">
    <location>
        <begin position="1"/>
        <end position="21"/>
    </location>
</feature>
<evidence type="ECO:0000256" key="10">
    <source>
        <dbReference type="SAM" id="Phobius"/>
    </source>
</evidence>
<feature type="region of interest" description="Disordered" evidence="9">
    <location>
        <begin position="227"/>
        <end position="269"/>
    </location>
</feature>
<dbReference type="Proteomes" id="UP000077202">
    <property type="component" value="Unassembled WGS sequence"/>
</dbReference>
<evidence type="ECO:0000256" key="3">
    <source>
        <dbReference type="ARBA" id="ARBA00022679"/>
    </source>
</evidence>
<feature type="compositionally biased region" description="Low complexity" evidence="9">
    <location>
        <begin position="471"/>
        <end position="496"/>
    </location>
</feature>
<comment type="catalytic activity">
    <reaction evidence="1">
        <text>S-ubiquitinyl-[E2 ubiquitin-conjugating enzyme]-L-cysteine + [acceptor protein]-L-lysine = [E2 ubiquitin-conjugating enzyme]-L-cysteine + N(6)-ubiquitinyl-[acceptor protein]-L-lysine.</text>
        <dbReference type="EC" id="2.3.2.27"/>
    </reaction>
</comment>